<dbReference type="EnsemblMetazoa" id="Aqu2.1.35030_001">
    <property type="protein sequence ID" value="Aqu2.1.35030_001"/>
    <property type="gene ID" value="Aqu2.1.35030"/>
</dbReference>
<dbReference type="InterPro" id="IPR001245">
    <property type="entry name" value="Ser-Thr/Tyr_kinase_cat_dom"/>
</dbReference>
<dbReference type="Pfam" id="PF00595">
    <property type="entry name" value="PDZ"/>
    <property type="match status" value="1"/>
</dbReference>
<evidence type="ECO:0000259" key="5">
    <source>
        <dbReference type="PROSITE" id="PS50011"/>
    </source>
</evidence>
<protein>
    <recommendedName>
        <fullName evidence="9">Protein kinase domain-containing protein</fullName>
    </recommendedName>
</protein>
<feature type="region of interest" description="Disordered" evidence="4">
    <location>
        <begin position="376"/>
        <end position="400"/>
    </location>
</feature>
<organism evidence="7">
    <name type="scientific">Amphimedon queenslandica</name>
    <name type="common">Sponge</name>
    <dbReference type="NCBI Taxonomy" id="400682"/>
    <lineage>
        <taxon>Eukaryota</taxon>
        <taxon>Metazoa</taxon>
        <taxon>Porifera</taxon>
        <taxon>Demospongiae</taxon>
        <taxon>Heteroscleromorpha</taxon>
        <taxon>Haplosclerida</taxon>
        <taxon>Niphatidae</taxon>
        <taxon>Amphimedon</taxon>
    </lineage>
</organism>
<dbReference type="Gene3D" id="2.30.42.10">
    <property type="match status" value="1"/>
</dbReference>
<dbReference type="SMART" id="SM00612">
    <property type="entry name" value="Kelch"/>
    <property type="match status" value="4"/>
</dbReference>
<dbReference type="InterPro" id="IPR000719">
    <property type="entry name" value="Prot_kinase_dom"/>
</dbReference>
<keyword evidence="2" id="KW-0677">Repeat</keyword>
<dbReference type="InterPro" id="IPR036034">
    <property type="entry name" value="PDZ_sf"/>
</dbReference>
<feature type="compositionally biased region" description="Basic and acidic residues" evidence="4">
    <location>
        <begin position="391"/>
        <end position="400"/>
    </location>
</feature>
<dbReference type="Pfam" id="PF01344">
    <property type="entry name" value="Kelch_1"/>
    <property type="match status" value="1"/>
</dbReference>
<dbReference type="SUPFAM" id="SSF56112">
    <property type="entry name" value="Protein kinase-like (PK-like)"/>
    <property type="match status" value="1"/>
</dbReference>
<feature type="coiled-coil region" evidence="3">
    <location>
        <begin position="347"/>
        <end position="374"/>
    </location>
</feature>
<dbReference type="Gene3D" id="2.120.10.80">
    <property type="entry name" value="Kelch-type beta propeller"/>
    <property type="match status" value="2"/>
</dbReference>
<dbReference type="GO" id="GO:0004672">
    <property type="term" value="F:protein kinase activity"/>
    <property type="evidence" value="ECO:0007669"/>
    <property type="project" value="InterPro"/>
</dbReference>
<dbReference type="KEGG" id="aqu:105312324"/>
<evidence type="ECO:0000256" key="3">
    <source>
        <dbReference type="SAM" id="Coils"/>
    </source>
</evidence>
<gene>
    <name evidence="7" type="primary">105312324</name>
</gene>
<keyword evidence="1" id="KW-0880">Kelch repeat</keyword>
<dbReference type="InterPro" id="IPR006652">
    <property type="entry name" value="Kelch_1"/>
</dbReference>
<dbReference type="SUPFAM" id="SSF50156">
    <property type="entry name" value="PDZ domain-like"/>
    <property type="match status" value="1"/>
</dbReference>
<dbReference type="OrthoDB" id="123971at2759"/>
<dbReference type="eggNOG" id="KOG4441">
    <property type="taxonomic scope" value="Eukaryota"/>
</dbReference>
<sequence>MASSRSLNSPEAELRHWLQDLILDTSVEYTGRELRRTPSFTLSEVTIGGGLQAVAVLPTNEEEASRLLQPGTEDNEEDKDSMSLTERLAEETHRFAKLRHPNILQFLGVVFPKTNLLPIILTEQLDTTLNQVLHRVPNLPESLKISLIHDVSLGLEAMHGSSPALTHGNLTASTVFLTPSLTAKLSYPPIYSVFDDTAGGNVESGDISFTSHLQAQLNSSSNGYHISSAFTGISNRGFKDDIFSLGELMVHVITQQRPKRIGPGQSPSLLQQTERIDGNHLLRGLIMQCLQKDPVLRPTASEIVQEVKMSITTRRTPFQDPLKILTAVLGSSESVKETAPSPKDVRMKRLETENSRLKAQLKVTQSELRHLRAQQAFFGQEDESEGEEEEQGGKGRKVESKDASVQASIIQLNHQKVYIELHKESSDQSFGFSITGGKGAASTLLEGDESIFITRLAPGGLAEKDGRLKPGDKLIMVNGVDMTSATRPDALSALMSSGDVCTMVVTREEVLIDPSLEEPQPVRRQRLSTAGSRRRPSKSASTDRLHPLKLGVVMAFEECAPLPEAISNGQAVLYKNKVIVGGHYSNNSGSIFEYDPEKDSWNTLTTSPVWFFGLTVFQDKVTVVGGFDSATQSCSAQLFAWNEMEGSWLGSLTPMPTARMHAAVVSLGTSLVVAGGRNNKNTLNCVEVFNFASQQWYTAHPLTLEQSSMKGLCHNGFWYLLGGEQQGFPTSRSIYTPLQSLIDSACHKTGSVSCFKAIPSLPNTYSAVALSGGKIVTIGGAHRDSEDLSDPTSTVYALCEDPYSWLEVGELPDPLSHSCAVTISDEEVLVIGGRYEDGKDTDAVYRMYLKESSRTQL</sequence>
<dbReference type="InterPro" id="IPR015915">
    <property type="entry name" value="Kelch-typ_b-propeller"/>
</dbReference>
<proteinExistence type="predicted"/>
<dbReference type="STRING" id="400682.A0A1X7V438"/>
<feature type="domain" description="Protein kinase" evidence="5">
    <location>
        <begin position="40"/>
        <end position="309"/>
    </location>
</feature>
<dbReference type="InParanoid" id="A0A1X7V438"/>
<reference evidence="7" key="2">
    <citation type="submission" date="2017-05" db="UniProtKB">
        <authorList>
            <consortium name="EnsemblMetazoa"/>
        </authorList>
    </citation>
    <scope>IDENTIFICATION</scope>
</reference>
<dbReference type="Gene3D" id="1.10.510.10">
    <property type="entry name" value="Transferase(Phosphotransferase) domain 1"/>
    <property type="match status" value="1"/>
</dbReference>
<dbReference type="AlphaFoldDB" id="A0A1X7V438"/>
<dbReference type="InterPro" id="IPR011009">
    <property type="entry name" value="Kinase-like_dom_sf"/>
</dbReference>
<dbReference type="GO" id="GO:0005524">
    <property type="term" value="F:ATP binding"/>
    <property type="evidence" value="ECO:0007669"/>
    <property type="project" value="InterPro"/>
</dbReference>
<evidence type="ECO:0000256" key="2">
    <source>
        <dbReference type="ARBA" id="ARBA00022737"/>
    </source>
</evidence>
<evidence type="ECO:0000259" key="6">
    <source>
        <dbReference type="PROSITE" id="PS50106"/>
    </source>
</evidence>
<dbReference type="Pfam" id="PF07714">
    <property type="entry name" value="PK_Tyr_Ser-Thr"/>
    <property type="match status" value="1"/>
</dbReference>
<dbReference type="InterPro" id="IPR001478">
    <property type="entry name" value="PDZ"/>
</dbReference>
<feature type="compositionally biased region" description="Acidic residues" evidence="4">
    <location>
        <begin position="380"/>
        <end position="390"/>
    </location>
</feature>
<evidence type="ECO:0008006" key="9">
    <source>
        <dbReference type="Google" id="ProtNLM"/>
    </source>
</evidence>
<dbReference type="SMART" id="SM00220">
    <property type="entry name" value="S_TKc"/>
    <property type="match status" value="1"/>
</dbReference>
<dbReference type="SUPFAM" id="SSF117281">
    <property type="entry name" value="Kelch motif"/>
    <property type="match status" value="1"/>
</dbReference>
<reference evidence="8" key="1">
    <citation type="journal article" date="2010" name="Nature">
        <title>The Amphimedon queenslandica genome and the evolution of animal complexity.</title>
        <authorList>
            <person name="Srivastava M."/>
            <person name="Simakov O."/>
            <person name="Chapman J."/>
            <person name="Fahey B."/>
            <person name="Gauthier M.E."/>
            <person name="Mitros T."/>
            <person name="Richards G.S."/>
            <person name="Conaco C."/>
            <person name="Dacre M."/>
            <person name="Hellsten U."/>
            <person name="Larroux C."/>
            <person name="Putnam N.H."/>
            <person name="Stanke M."/>
            <person name="Adamska M."/>
            <person name="Darling A."/>
            <person name="Degnan S.M."/>
            <person name="Oakley T.H."/>
            <person name="Plachetzki D.C."/>
            <person name="Zhai Y."/>
            <person name="Adamski M."/>
            <person name="Calcino A."/>
            <person name="Cummins S.F."/>
            <person name="Goodstein D.M."/>
            <person name="Harris C."/>
            <person name="Jackson D.J."/>
            <person name="Leys S.P."/>
            <person name="Shu S."/>
            <person name="Woodcroft B.J."/>
            <person name="Vervoort M."/>
            <person name="Kosik K.S."/>
            <person name="Manning G."/>
            <person name="Degnan B.M."/>
            <person name="Rokhsar D.S."/>
        </authorList>
    </citation>
    <scope>NUCLEOTIDE SEQUENCE [LARGE SCALE GENOMIC DNA]</scope>
</reference>
<keyword evidence="3" id="KW-0175">Coiled coil</keyword>
<dbReference type="EnsemblMetazoa" id="XM_011404879.2">
    <property type="protein sequence ID" value="XP_011403181.1"/>
    <property type="gene ID" value="LOC105312324"/>
</dbReference>
<evidence type="ECO:0000313" key="7">
    <source>
        <dbReference type="EnsemblMetazoa" id="Aqu2.1.35030_001"/>
    </source>
</evidence>
<accession>A0A1X7V438</accession>
<dbReference type="Proteomes" id="UP000007879">
    <property type="component" value="Unassembled WGS sequence"/>
</dbReference>
<evidence type="ECO:0000256" key="1">
    <source>
        <dbReference type="ARBA" id="ARBA00022441"/>
    </source>
</evidence>
<name>A0A1X7V438_AMPQE</name>
<feature type="domain" description="PDZ" evidence="6">
    <location>
        <begin position="418"/>
        <end position="509"/>
    </location>
</feature>
<dbReference type="PANTHER" id="PTHR45632">
    <property type="entry name" value="LD33804P"/>
    <property type="match status" value="1"/>
</dbReference>
<evidence type="ECO:0000256" key="4">
    <source>
        <dbReference type="SAM" id="MobiDB-lite"/>
    </source>
</evidence>
<dbReference type="PROSITE" id="PS50106">
    <property type="entry name" value="PDZ"/>
    <property type="match status" value="1"/>
</dbReference>
<dbReference type="PANTHER" id="PTHR45632:SF3">
    <property type="entry name" value="KELCH-LIKE PROTEIN 32"/>
    <property type="match status" value="1"/>
</dbReference>
<feature type="region of interest" description="Disordered" evidence="4">
    <location>
        <begin position="515"/>
        <end position="543"/>
    </location>
</feature>
<evidence type="ECO:0000313" key="8">
    <source>
        <dbReference type="Proteomes" id="UP000007879"/>
    </source>
</evidence>
<keyword evidence="8" id="KW-1185">Reference proteome</keyword>
<dbReference type="PROSITE" id="PS50011">
    <property type="entry name" value="PROTEIN_KINASE_DOM"/>
    <property type="match status" value="1"/>
</dbReference>
<dbReference type="SMART" id="SM00228">
    <property type="entry name" value="PDZ"/>
    <property type="match status" value="1"/>
</dbReference>